<comment type="subcellular location">
    <subcellularLocation>
        <location evidence="1">Cell membrane</location>
    </subcellularLocation>
</comment>
<dbReference type="RefSeq" id="WP_071137087.1">
    <property type="nucleotide sequence ID" value="NZ_LT608328.1"/>
</dbReference>
<feature type="transmembrane region" description="Helical" evidence="6">
    <location>
        <begin position="12"/>
        <end position="35"/>
    </location>
</feature>
<evidence type="ECO:0000256" key="3">
    <source>
        <dbReference type="ARBA" id="ARBA00022692"/>
    </source>
</evidence>
<reference evidence="7 8" key="1">
    <citation type="submission" date="2016-08" db="EMBL/GenBank/DDBJ databases">
        <authorList>
            <person name="Seilhamer J.J."/>
        </authorList>
    </citation>
    <scope>NUCLEOTIDE SEQUENCE [LARGE SCALE GENOMIC DNA]</scope>
    <source>
        <strain evidence="7">ING2-E5A</strain>
    </source>
</reference>
<dbReference type="GO" id="GO:0015081">
    <property type="term" value="F:sodium ion transmembrane transporter activity"/>
    <property type="evidence" value="ECO:0007669"/>
    <property type="project" value="InterPro"/>
</dbReference>
<evidence type="ECO:0000256" key="5">
    <source>
        <dbReference type="ARBA" id="ARBA00023136"/>
    </source>
</evidence>
<proteinExistence type="predicted"/>
<dbReference type="AlphaFoldDB" id="A0A1G4G7Z2"/>
<name>A0A1G4G7Z2_9BACT</name>
<evidence type="ECO:0000256" key="2">
    <source>
        <dbReference type="ARBA" id="ARBA00022475"/>
    </source>
</evidence>
<evidence type="ECO:0000313" key="7">
    <source>
        <dbReference type="EMBL" id="SCM58482.1"/>
    </source>
</evidence>
<dbReference type="STRING" id="1642646.ING2E5A_1827"/>
<dbReference type="Pfam" id="PF04277">
    <property type="entry name" value="OAD_gamma"/>
    <property type="match status" value="1"/>
</dbReference>
<keyword evidence="3 6" id="KW-0812">Transmembrane</keyword>
<dbReference type="EMBL" id="LT608328">
    <property type="protein sequence ID" value="SCM58482.1"/>
    <property type="molecule type" value="Genomic_DNA"/>
</dbReference>
<gene>
    <name evidence="7" type="primary">4.1.1.3</name>
    <name evidence="7" type="ORF">ING2E5A_1827</name>
</gene>
<keyword evidence="4 6" id="KW-1133">Transmembrane helix</keyword>
<evidence type="ECO:0000313" key="8">
    <source>
        <dbReference type="Proteomes" id="UP000178485"/>
    </source>
</evidence>
<dbReference type="GO" id="GO:0005886">
    <property type="term" value="C:plasma membrane"/>
    <property type="evidence" value="ECO:0007669"/>
    <property type="project" value="UniProtKB-SubCell"/>
</dbReference>
<dbReference type="GO" id="GO:0036376">
    <property type="term" value="P:sodium ion export across plasma membrane"/>
    <property type="evidence" value="ECO:0007669"/>
    <property type="project" value="InterPro"/>
</dbReference>
<keyword evidence="8" id="KW-1185">Reference proteome</keyword>
<protein>
    <recommendedName>
        <fullName evidence="9">Oxaloacetate decarboxylase</fullName>
    </recommendedName>
</protein>
<dbReference type="Proteomes" id="UP000178485">
    <property type="component" value="Chromosome i"/>
</dbReference>
<accession>A0A1G4G7Z2</accession>
<evidence type="ECO:0000256" key="1">
    <source>
        <dbReference type="ARBA" id="ARBA00004236"/>
    </source>
</evidence>
<evidence type="ECO:0000256" key="6">
    <source>
        <dbReference type="SAM" id="Phobius"/>
    </source>
</evidence>
<dbReference type="InterPro" id="IPR005899">
    <property type="entry name" value="Na_pump_deCOase"/>
</dbReference>
<sequence>MENINEALGLLLVGLTTVFVILYLVGLIGNGVIYLTNRFVPEETMAKRKEIVKGKAKPTNPAKIAAVIAAVEAVTGGKGKIEKIDKIDKIEK</sequence>
<dbReference type="KEGG" id="pmuc:ING2E5A_1827"/>
<keyword evidence="5 6" id="KW-0472">Membrane</keyword>
<evidence type="ECO:0000256" key="4">
    <source>
        <dbReference type="ARBA" id="ARBA00022989"/>
    </source>
</evidence>
<keyword evidence="2" id="KW-1003">Cell membrane</keyword>
<evidence type="ECO:0008006" key="9">
    <source>
        <dbReference type="Google" id="ProtNLM"/>
    </source>
</evidence>
<organism evidence="7 8">
    <name type="scientific">Petrimonas mucosa</name>
    <dbReference type="NCBI Taxonomy" id="1642646"/>
    <lineage>
        <taxon>Bacteria</taxon>
        <taxon>Pseudomonadati</taxon>
        <taxon>Bacteroidota</taxon>
        <taxon>Bacteroidia</taxon>
        <taxon>Bacteroidales</taxon>
        <taxon>Dysgonomonadaceae</taxon>
        <taxon>Petrimonas</taxon>
    </lineage>
</organism>